<dbReference type="GO" id="GO:0005634">
    <property type="term" value="C:nucleus"/>
    <property type="evidence" value="ECO:0007669"/>
    <property type="project" value="UniProtKB-SubCell"/>
</dbReference>
<dbReference type="Proteomes" id="UP000695026">
    <property type="component" value="Unplaced"/>
</dbReference>
<evidence type="ECO:0000256" key="6">
    <source>
        <dbReference type="ARBA" id="ARBA00022801"/>
    </source>
</evidence>
<dbReference type="CDD" id="cd07765">
    <property type="entry name" value="KRAB_A-box"/>
    <property type="match status" value="1"/>
</dbReference>
<reference evidence="10" key="1">
    <citation type="submission" date="2025-08" db="UniProtKB">
        <authorList>
            <consortium name="RefSeq"/>
        </authorList>
    </citation>
    <scope>IDENTIFICATION</scope>
    <source>
        <tissue evidence="10">Liver</tissue>
    </source>
</reference>
<dbReference type="OrthoDB" id="1912480at2759"/>
<comment type="subcellular location">
    <subcellularLocation>
        <location evidence="2">Nucleus</location>
    </subcellularLocation>
</comment>
<evidence type="ECO:0000313" key="9">
    <source>
        <dbReference type="Proteomes" id="UP000695026"/>
    </source>
</evidence>
<dbReference type="Pfam" id="PF01352">
    <property type="entry name" value="KRAB"/>
    <property type="match status" value="1"/>
</dbReference>
<comment type="cofactor">
    <cofactor evidence="1">
        <name>a divalent metal cation</name>
        <dbReference type="ChEBI" id="CHEBI:60240"/>
    </cofactor>
</comment>
<dbReference type="KEGG" id="pbi:103055168"/>
<dbReference type="AlphaFoldDB" id="A0A9F5JB46"/>
<protein>
    <submittedName>
        <fullName evidence="10">Uncharacterized protein LOC103055168</fullName>
    </submittedName>
</protein>
<keyword evidence="7" id="KW-0539">Nucleus</keyword>
<dbReference type="Gene3D" id="6.10.140.140">
    <property type="match status" value="1"/>
</dbReference>
<dbReference type="RefSeq" id="XP_025031349.1">
    <property type="nucleotide sequence ID" value="XM_025175581.1"/>
</dbReference>
<dbReference type="GO" id="GO:0046872">
    <property type="term" value="F:metal ion binding"/>
    <property type="evidence" value="ECO:0007669"/>
    <property type="project" value="UniProtKB-KW"/>
</dbReference>
<dbReference type="InterPro" id="IPR001909">
    <property type="entry name" value="KRAB"/>
</dbReference>
<evidence type="ECO:0000259" key="8">
    <source>
        <dbReference type="PROSITE" id="PS50805"/>
    </source>
</evidence>
<evidence type="ECO:0000313" key="10">
    <source>
        <dbReference type="RefSeq" id="XP_025031349.1"/>
    </source>
</evidence>
<proteinExistence type="inferred from homology"/>
<dbReference type="GeneID" id="103055168"/>
<sequence length="628" mass="70290">RLFTLEEVAVHFTEDEWVLLDPDQKALHREVMEEIDGILASLELESRFCKKKRLRDVPGRLTKAAEGTAWQRQEDFHHAQRMIHNSVGGLRAVPGFSPLSPPSRLALRQTKRKRIPRTERAVEKIITHSEKNRQELLRELDAEHQCTTAFIQELREDAQGRLEMRQQIAALCEATQNFMRVLDRALNGLADELQCTLPCSATASLCSLLVSVSGVVVKGLSAICAIANANEEEADLIADITAWRLASRARTSQRIRALLLRGDIESRLLFSALWEMVPRQRRWWVYPSRTRWWTELELTVWDDEQWIANFRMTRGTLFEIADRLRPQLQRQNTSLRQAVPVEERVGITVWWLATQASYREVAHRFGLGRTTVGSIVVEVCLAIEHVLLKSEVCLGDHQKIMDGFQGMGFPHCVGAVDGCYIAIGPPFTQREEDFRKSCSSMLLQGAVDHTGRFINIEVGYSGNHPNTFAFENSALCSAMDAGQFVPGNPTVTSRGITIPPVILGGNAYPPRRWLMKPFAGAPGPREAAYNHVFNQCRKVVEGAFGRLRARWRCLSGRLPVAEENVVCVIASCAVLHNICESKGHGMTLSTETVAPTGLFSQISPPSQQQGAEDGAVQAALVDLVWACQ</sequence>
<gene>
    <name evidence="10" type="primary">LOC103055168</name>
</gene>
<dbReference type="Pfam" id="PF13359">
    <property type="entry name" value="DDE_Tnp_4"/>
    <property type="match status" value="1"/>
</dbReference>
<evidence type="ECO:0000256" key="2">
    <source>
        <dbReference type="ARBA" id="ARBA00004123"/>
    </source>
</evidence>
<evidence type="ECO:0000256" key="7">
    <source>
        <dbReference type="ARBA" id="ARBA00023242"/>
    </source>
</evidence>
<feature type="non-terminal residue" evidence="10">
    <location>
        <position position="1"/>
    </location>
</feature>
<dbReference type="OMA" id="CAIANAN"/>
<evidence type="ECO:0000256" key="3">
    <source>
        <dbReference type="ARBA" id="ARBA00006958"/>
    </source>
</evidence>
<dbReference type="PANTHER" id="PTHR22930">
    <property type="match status" value="1"/>
</dbReference>
<keyword evidence="6" id="KW-0378">Hydrolase</keyword>
<dbReference type="InterPro" id="IPR027806">
    <property type="entry name" value="HARBI1_dom"/>
</dbReference>
<name>A0A9F5JB46_PYTBI</name>
<dbReference type="InterPro" id="IPR045249">
    <property type="entry name" value="HARBI1-like"/>
</dbReference>
<feature type="domain" description="KRAB" evidence="8">
    <location>
        <begin position="3"/>
        <end position="80"/>
    </location>
</feature>
<keyword evidence="9" id="KW-1185">Reference proteome</keyword>
<organism evidence="9 10">
    <name type="scientific">Python bivittatus</name>
    <name type="common">Burmese python</name>
    <name type="synonym">Python molurus bivittatus</name>
    <dbReference type="NCBI Taxonomy" id="176946"/>
    <lineage>
        <taxon>Eukaryota</taxon>
        <taxon>Metazoa</taxon>
        <taxon>Chordata</taxon>
        <taxon>Craniata</taxon>
        <taxon>Vertebrata</taxon>
        <taxon>Euteleostomi</taxon>
        <taxon>Lepidosauria</taxon>
        <taxon>Squamata</taxon>
        <taxon>Bifurcata</taxon>
        <taxon>Unidentata</taxon>
        <taxon>Episquamata</taxon>
        <taxon>Toxicofera</taxon>
        <taxon>Serpentes</taxon>
        <taxon>Henophidia</taxon>
        <taxon>Pythonidae</taxon>
        <taxon>Python</taxon>
    </lineage>
</organism>
<dbReference type="GO" id="GO:0006355">
    <property type="term" value="P:regulation of DNA-templated transcription"/>
    <property type="evidence" value="ECO:0007669"/>
    <property type="project" value="InterPro"/>
</dbReference>
<dbReference type="SMART" id="SM00349">
    <property type="entry name" value="KRAB"/>
    <property type="match status" value="1"/>
</dbReference>
<dbReference type="PANTHER" id="PTHR22930:SF276">
    <property type="entry name" value="KRAB DOMAIN-CONTAINING PROTEIN"/>
    <property type="match status" value="1"/>
</dbReference>
<evidence type="ECO:0000256" key="5">
    <source>
        <dbReference type="ARBA" id="ARBA00022723"/>
    </source>
</evidence>
<dbReference type="PROSITE" id="PS50805">
    <property type="entry name" value="KRAB"/>
    <property type="match status" value="1"/>
</dbReference>
<comment type="similarity">
    <text evidence="3">Belongs to the HARBI1 family.</text>
</comment>
<dbReference type="GO" id="GO:0016787">
    <property type="term" value="F:hydrolase activity"/>
    <property type="evidence" value="ECO:0007669"/>
    <property type="project" value="UniProtKB-KW"/>
</dbReference>
<evidence type="ECO:0000256" key="1">
    <source>
        <dbReference type="ARBA" id="ARBA00001968"/>
    </source>
</evidence>
<evidence type="ECO:0000256" key="4">
    <source>
        <dbReference type="ARBA" id="ARBA00022722"/>
    </source>
</evidence>
<dbReference type="SUPFAM" id="SSF109640">
    <property type="entry name" value="KRAB domain (Kruppel-associated box)"/>
    <property type="match status" value="1"/>
</dbReference>
<keyword evidence="4" id="KW-0540">Nuclease</keyword>
<accession>A0A9F5JB46</accession>
<dbReference type="GO" id="GO:0004518">
    <property type="term" value="F:nuclease activity"/>
    <property type="evidence" value="ECO:0007669"/>
    <property type="project" value="UniProtKB-KW"/>
</dbReference>
<keyword evidence="5" id="KW-0479">Metal-binding</keyword>
<dbReference type="InterPro" id="IPR036051">
    <property type="entry name" value="KRAB_dom_sf"/>
</dbReference>